<dbReference type="SUPFAM" id="SSF81901">
    <property type="entry name" value="HCP-like"/>
    <property type="match status" value="1"/>
</dbReference>
<organism evidence="2 3">
    <name type="scientific">Alteromonas alba</name>
    <dbReference type="NCBI Taxonomy" id="2079529"/>
    <lineage>
        <taxon>Bacteria</taxon>
        <taxon>Pseudomonadati</taxon>
        <taxon>Pseudomonadota</taxon>
        <taxon>Gammaproteobacteria</taxon>
        <taxon>Alteromonadales</taxon>
        <taxon>Alteromonadaceae</taxon>
        <taxon>Alteromonas/Salinimonas group</taxon>
        <taxon>Alteromonas</taxon>
    </lineage>
</organism>
<keyword evidence="1" id="KW-0732">Signal</keyword>
<dbReference type="OrthoDB" id="5365194at2"/>
<sequence>MKIVNYVMVLMIFLSLQSRAQFMDGELDEYGGALNPTDFSWHYYQEQMDRFPERIGTICYNAYLLDKGGLHSDSEKFLIQCAQRGSTSAMIYLALLYEQGTIREPQPALSTRWLAEAANAGNPIAQYHYGMALINGVGITKQPQSGIQWIAEAAKQGEVLAIKHLAKTRCLNAHC</sequence>
<dbReference type="InterPro" id="IPR011990">
    <property type="entry name" value="TPR-like_helical_dom_sf"/>
</dbReference>
<dbReference type="SMART" id="SM00671">
    <property type="entry name" value="SEL1"/>
    <property type="match status" value="2"/>
</dbReference>
<proteinExistence type="predicted"/>
<dbReference type="RefSeq" id="WP_105934209.1">
    <property type="nucleotide sequence ID" value="NZ_PVNP01000076.1"/>
</dbReference>
<evidence type="ECO:0000256" key="1">
    <source>
        <dbReference type="SAM" id="SignalP"/>
    </source>
</evidence>
<gene>
    <name evidence="2" type="ORF">C6Y40_08455</name>
</gene>
<dbReference type="PANTHER" id="PTHR43628">
    <property type="entry name" value="ACTIVATOR OF C KINASE PROTEIN 1-RELATED"/>
    <property type="match status" value="1"/>
</dbReference>
<evidence type="ECO:0000313" key="2">
    <source>
        <dbReference type="EMBL" id="PRO73962.1"/>
    </source>
</evidence>
<dbReference type="InterPro" id="IPR052945">
    <property type="entry name" value="Mitotic_Regulator"/>
</dbReference>
<dbReference type="InterPro" id="IPR006597">
    <property type="entry name" value="Sel1-like"/>
</dbReference>
<reference evidence="3" key="1">
    <citation type="journal article" date="2020" name="Int. J. Syst. Evol. Microbiol.">
        <title>Alteromonas alba sp. nov., a marine bacterium isolated from the seawater of the West Pacific Ocean.</title>
        <authorList>
            <person name="Sun C."/>
            <person name="Wu Y.-H."/>
            <person name="Xamxidin M."/>
            <person name="Cheng H."/>
            <person name="Xu X.-W."/>
        </authorList>
    </citation>
    <scope>NUCLEOTIDE SEQUENCE [LARGE SCALE GENOMIC DNA]</scope>
    <source>
        <strain evidence="3">190</strain>
    </source>
</reference>
<protein>
    <recommendedName>
        <fullName evidence="4">Sel1 repeat family protein</fullName>
    </recommendedName>
</protein>
<feature type="signal peptide" evidence="1">
    <location>
        <begin position="1"/>
        <end position="20"/>
    </location>
</feature>
<dbReference type="Proteomes" id="UP000238949">
    <property type="component" value="Unassembled WGS sequence"/>
</dbReference>
<dbReference type="PANTHER" id="PTHR43628:SF1">
    <property type="entry name" value="CHITIN SYNTHASE REGULATORY FACTOR 2-RELATED"/>
    <property type="match status" value="1"/>
</dbReference>
<dbReference type="Pfam" id="PF08238">
    <property type="entry name" value="Sel1"/>
    <property type="match status" value="2"/>
</dbReference>
<dbReference type="Gene3D" id="1.25.40.10">
    <property type="entry name" value="Tetratricopeptide repeat domain"/>
    <property type="match status" value="1"/>
</dbReference>
<evidence type="ECO:0000313" key="3">
    <source>
        <dbReference type="Proteomes" id="UP000238949"/>
    </source>
</evidence>
<dbReference type="EMBL" id="PVNP01000076">
    <property type="protein sequence ID" value="PRO73962.1"/>
    <property type="molecule type" value="Genomic_DNA"/>
</dbReference>
<keyword evidence="3" id="KW-1185">Reference proteome</keyword>
<comment type="caution">
    <text evidence="2">The sequence shown here is derived from an EMBL/GenBank/DDBJ whole genome shotgun (WGS) entry which is preliminary data.</text>
</comment>
<feature type="chain" id="PRO_5015512984" description="Sel1 repeat family protein" evidence="1">
    <location>
        <begin position="21"/>
        <end position="175"/>
    </location>
</feature>
<accession>A0A2S9VBY8</accession>
<dbReference type="AlphaFoldDB" id="A0A2S9VBY8"/>
<name>A0A2S9VBY8_9ALTE</name>
<evidence type="ECO:0008006" key="4">
    <source>
        <dbReference type="Google" id="ProtNLM"/>
    </source>
</evidence>